<sequence length="444" mass="50098">MQRSASGRGAPPGPDGIPLLGNTREYVQDPLAFFEDLAREYGPVAAYEIGGEQFVQVSDPELVRRVLVDDNDAFVKGEQFMETLKPVLGDGLLTSEGELWRSQRHTVEPSFYPEMLASYATEMTDATERALADWTPGEQRDIHEDMMSLTVEIAAQALFDVDIRAQEEAIGEALETVMDRASSSIRRPVDVPRWVPTPGNRRFNAALDDLHAVAERIIEKHERAGGDASDVVSLLLASDDDLPRERIRDEVITILLAGHETTALALTYALHLLSENPGTRDRLQAELDDVLGGRPPTVEDLDDLPYTERVIEETMRVYPPVYDLLREATEDIEMAGYRIPEGRTVTFQQWVLHRDPRFYDDPEQFRPERWTDEFREDLPAFAYFPFGGGPRRCIGDRFAMLEARLVLATICQEWTVESAVANLGFRPSITLRPDGPVEMVPERR</sequence>
<evidence type="ECO:0000256" key="6">
    <source>
        <dbReference type="ARBA" id="ARBA00023033"/>
    </source>
</evidence>
<dbReference type="GO" id="GO:0004497">
    <property type="term" value="F:monooxygenase activity"/>
    <property type="evidence" value="ECO:0007669"/>
    <property type="project" value="UniProtKB-KW"/>
</dbReference>
<dbReference type="InterPro" id="IPR001128">
    <property type="entry name" value="Cyt_P450"/>
</dbReference>
<keyword evidence="2 7" id="KW-0349">Heme</keyword>
<evidence type="ECO:0000256" key="4">
    <source>
        <dbReference type="ARBA" id="ARBA00023002"/>
    </source>
</evidence>
<comment type="similarity">
    <text evidence="1 7">Belongs to the cytochrome P450 family.</text>
</comment>
<dbReference type="OrthoDB" id="9881at2157"/>
<dbReference type="InterPro" id="IPR050196">
    <property type="entry name" value="Cytochrome_P450_Monoox"/>
</dbReference>
<protein>
    <submittedName>
        <fullName evidence="9">Cytochrome P450</fullName>
    </submittedName>
</protein>
<organism evidence="9 10">
    <name type="scientific">Natronoarchaeum philippinense</name>
    <dbReference type="NCBI Taxonomy" id="558529"/>
    <lineage>
        <taxon>Archaea</taxon>
        <taxon>Methanobacteriati</taxon>
        <taxon>Methanobacteriota</taxon>
        <taxon>Stenosarchaea group</taxon>
        <taxon>Halobacteria</taxon>
        <taxon>Halobacteriales</taxon>
        <taxon>Natronoarchaeaceae</taxon>
    </lineage>
</organism>
<dbReference type="InterPro" id="IPR036396">
    <property type="entry name" value="Cyt_P450_sf"/>
</dbReference>
<evidence type="ECO:0000256" key="7">
    <source>
        <dbReference type="RuleBase" id="RU000461"/>
    </source>
</evidence>
<evidence type="ECO:0000256" key="3">
    <source>
        <dbReference type="ARBA" id="ARBA00022723"/>
    </source>
</evidence>
<dbReference type="GO" id="GO:0020037">
    <property type="term" value="F:heme binding"/>
    <property type="evidence" value="ECO:0007669"/>
    <property type="project" value="InterPro"/>
</dbReference>
<dbReference type="CDD" id="cd20620">
    <property type="entry name" value="CYP132-like"/>
    <property type="match status" value="1"/>
</dbReference>
<keyword evidence="6 7" id="KW-0503">Monooxygenase</keyword>
<dbReference type="AlphaFoldDB" id="A0A285P0I1"/>
<evidence type="ECO:0000313" key="9">
    <source>
        <dbReference type="EMBL" id="SNZ14958.1"/>
    </source>
</evidence>
<accession>A0A285P0I1</accession>
<dbReference type="PANTHER" id="PTHR24291:SF50">
    <property type="entry name" value="BIFUNCTIONAL ALBAFLAVENONE MONOOXYGENASE_TERPENE SYNTHASE"/>
    <property type="match status" value="1"/>
</dbReference>
<reference evidence="9 10" key="1">
    <citation type="submission" date="2017-09" db="EMBL/GenBank/DDBJ databases">
        <authorList>
            <person name="Ehlers B."/>
            <person name="Leendertz F.H."/>
        </authorList>
    </citation>
    <scope>NUCLEOTIDE SEQUENCE [LARGE SCALE GENOMIC DNA]</scope>
    <source>
        <strain evidence="9 10">DSM 27208</strain>
    </source>
</reference>
<dbReference type="PROSITE" id="PS00086">
    <property type="entry name" value="CYTOCHROME_P450"/>
    <property type="match status" value="1"/>
</dbReference>
<dbReference type="Pfam" id="PF00067">
    <property type="entry name" value="p450"/>
    <property type="match status" value="1"/>
</dbReference>
<dbReference type="PRINTS" id="PR00463">
    <property type="entry name" value="EP450I"/>
</dbReference>
<dbReference type="PRINTS" id="PR00385">
    <property type="entry name" value="P450"/>
</dbReference>
<feature type="region of interest" description="Disordered" evidence="8">
    <location>
        <begin position="1"/>
        <end position="21"/>
    </location>
</feature>
<proteinExistence type="inferred from homology"/>
<evidence type="ECO:0000256" key="5">
    <source>
        <dbReference type="ARBA" id="ARBA00023004"/>
    </source>
</evidence>
<dbReference type="SUPFAM" id="SSF48264">
    <property type="entry name" value="Cytochrome P450"/>
    <property type="match status" value="1"/>
</dbReference>
<dbReference type="InterPro" id="IPR002401">
    <property type="entry name" value="Cyt_P450_E_grp-I"/>
</dbReference>
<evidence type="ECO:0000256" key="8">
    <source>
        <dbReference type="SAM" id="MobiDB-lite"/>
    </source>
</evidence>
<dbReference type="RefSeq" id="WP_097009253.1">
    <property type="nucleotide sequence ID" value="NZ_OBEJ01000003.1"/>
</dbReference>
<dbReference type="EMBL" id="OBEJ01000003">
    <property type="protein sequence ID" value="SNZ14958.1"/>
    <property type="molecule type" value="Genomic_DNA"/>
</dbReference>
<keyword evidence="5 7" id="KW-0408">Iron</keyword>
<keyword evidence="4 7" id="KW-0560">Oxidoreductase</keyword>
<evidence type="ECO:0000313" key="10">
    <source>
        <dbReference type="Proteomes" id="UP000219453"/>
    </source>
</evidence>
<evidence type="ECO:0000256" key="1">
    <source>
        <dbReference type="ARBA" id="ARBA00010617"/>
    </source>
</evidence>
<dbReference type="GO" id="GO:0016705">
    <property type="term" value="F:oxidoreductase activity, acting on paired donors, with incorporation or reduction of molecular oxygen"/>
    <property type="evidence" value="ECO:0007669"/>
    <property type="project" value="InterPro"/>
</dbReference>
<dbReference type="Gene3D" id="1.10.630.10">
    <property type="entry name" value="Cytochrome P450"/>
    <property type="match status" value="1"/>
</dbReference>
<dbReference type="GO" id="GO:0005506">
    <property type="term" value="F:iron ion binding"/>
    <property type="evidence" value="ECO:0007669"/>
    <property type="project" value="InterPro"/>
</dbReference>
<dbReference type="InterPro" id="IPR017972">
    <property type="entry name" value="Cyt_P450_CS"/>
</dbReference>
<keyword evidence="3 7" id="KW-0479">Metal-binding</keyword>
<dbReference type="Proteomes" id="UP000219453">
    <property type="component" value="Unassembled WGS sequence"/>
</dbReference>
<name>A0A285P0I1_NATPI</name>
<evidence type="ECO:0000256" key="2">
    <source>
        <dbReference type="ARBA" id="ARBA00022617"/>
    </source>
</evidence>
<dbReference type="PANTHER" id="PTHR24291">
    <property type="entry name" value="CYTOCHROME P450 FAMILY 4"/>
    <property type="match status" value="1"/>
</dbReference>
<keyword evidence="10" id="KW-1185">Reference proteome</keyword>
<gene>
    <name evidence="9" type="ORF">SAMN06269185_2329</name>
</gene>